<sequence>MAVTFYFTRHGETQFNVENRVQGWCDSPLTEKGVRDARLLGRGLADRDFAAAYASDASRARDTLALALEARAEARACEGRAIAPVPVREDARLREWCFGALEGEPSEAMRQCLRDLFGEDLPREAQNRRLNEIADYLNATDPTERAENFAAIAARIEAFLHECGRAVEEAGGGNVLVVSHALLIRALVFLYVRDGVPFPSKIENASITEVVWDDGAISVGAIGATDHLAG</sequence>
<protein>
    <submittedName>
        <fullName evidence="4">Histidine phosphatase family protein</fullName>
    </submittedName>
</protein>
<reference evidence="4 5" key="1">
    <citation type="submission" date="2019-09" db="EMBL/GenBank/DDBJ databases">
        <title>Whole genome shotgun sequencing (WGS) of Ellagibacter isourolithinifaciens DSM 104140(T) and Adlercreutzia muris DSM 29508(T).</title>
        <authorList>
            <person name="Stoll D.A."/>
            <person name="Danylec N."/>
            <person name="Huch M."/>
        </authorList>
    </citation>
    <scope>NUCLEOTIDE SEQUENCE [LARGE SCALE GENOMIC DNA]</scope>
    <source>
        <strain evidence="4 5">DSM 29508</strain>
    </source>
</reference>
<dbReference type="Pfam" id="PF00300">
    <property type="entry name" value="His_Phos_1"/>
    <property type="match status" value="1"/>
</dbReference>
<dbReference type="CDD" id="cd07067">
    <property type="entry name" value="HP_PGM_like"/>
    <property type="match status" value="1"/>
</dbReference>
<organism evidence="4 5">
    <name type="scientific">Adlercreutzia muris</name>
    <dbReference type="NCBI Taxonomy" id="1796610"/>
    <lineage>
        <taxon>Bacteria</taxon>
        <taxon>Bacillati</taxon>
        <taxon>Actinomycetota</taxon>
        <taxon>Coriobacteriia</taxon>
        <taxon>Eggerthellales</taxon>
        <taxon>Eggerthellaceae</taxon>
        <taxon>Adlercreutzia</taxon>
    </lineage>
</organism>
<dbReference type="Proteomes" id="UP000479639">
    <property type="component" value="Unassembled WGS sequence"/>
</dbReference>
<feature type="active site" description="Tele-phosphohistidine intermediate" evidence="2">
    <location>
        <position position="10"/>
    </location>
</feature>
<feature type="binding site" evidence="3">
    <location>
        <begin position="9"/>
        <end position="16"/>
    </location>
    <ligand>
        <name>substrate</name>
    </ligand>
</feature>
<dbReference type="InterPro" id="IPR029033">
    <property type="entry name" value="His_PPase_superfam"/>
</dbReference>
<evidence type="ECO:0000256" key="2">
    <source>
        <dbReference type="PIRSR" id="PIRSR613078-1"/>
    </source>
</evidence>
<dbReference type="PIRSF" id="PIRSF000709">
    <property type="entry name" value="6PFK_2-Ptase"/>
    <property type="match status" value="1"/>
</dbReference>
<dbReference type="GO" id="GO:0004331">
    <property type="term" value="F:fructose-2,6-bisphosphate 2-phosphatase activity"/>
    <property type="evidence" value="ECO:0007669"/>
    <property type="project" value="TreeGrafter"/>
</dbReference>
<dbReference type="Gene3D" id="3.40.50.1240">
    <property type="entry name" value="Phosphoglycerate mutase-like"/>
    <property type="match status" value="1"/>
</dbReference>
<dbReference type="AlphaFoldDB" id="A0A7C8FQN0"/>
<keyword evidence="1" id="KW-0378">Hydrolase</keyword>
<evidence type="ECO:0000256" key="3">
    <source>
        <dbReference type="PIRSR" id="PIRSR613078-2"/>
    </source>
</evidence>
<dbReference type="GO" id="GO:0045820">
    <property type="term" value="P:negative regulation of glycolytic process"/>
    <property type="evidence" value="ECO:0007669"/>
    <property type="project" value="TreeGrafter"/>
</dbReference>
<dbReference type="InterPro" id="IPR013078">
    <property type="entry name" value="His_Pase_superF_clade-1"/>
</dbReference>
<keyword evidence="5" id="KW-1185">Reference proteome</keyword>
<dbReference type="GO" id="GO:0043456">
    <property type="term" value="P:regulation of pentose-phosphate shunt"/>
    <property type="evidence" value="ECO:0007669"/>
    <property type="project" value="TreeGrafter"/>
</dbReference>
<proteinExistence type="predicted"/>
<gene>
    <name evidence="4" type="ORF">F8D48_00465</name>
</gene>
<dbReference type="PANTHER" id="PTHR46517">
    <property type="entry name" value="FRUCTOSE-2,6-BISPHOSPHATASE TIGAR"/>
    <property type="match status" value="1"/>
</dbReference>
<accession>A0A7C8FQN0</accession>
<dbReference type="PANTHER" id="PTHR46517:SF1">
    <property type="entry name" value="FRUCTOSE-2,6-BISPHOSPHATASE TIGAR"/>
    <property type="match status" value="1"/>
</dbReference>
<evidence type="ECO:0000256" key="1">
    <source>
        <dbReference type="ARBA" id="ARBA00022801"/>
    </source>
</evidence>
<feature type="active site" description="Proton donor/acceptor" evidence="2">
    <location>
        <position position="95"/>
    </location>
</feature>
<dbReference type="SUPFAM" id="SSF53254">
    <property type="entry name" value="Phosphoglycerate mutase-like"/>
    <property type="match status" value="1"/>
</dbReference>
<comment type="caution">
    <text evidence="4">The sequence shown here is derived from an EMBL/GenBank/DDBJ whole genome shotgun (WGS) entry which is preliminary data.</text>
</comment>
<evidence type="ECO:0000313" key="4">
    <source>
        <dbReference type="EMBL" id="KAB1651540.1"/>
    </source>
</evidence>
<evidence type="ECO:0000313" key="5">
    <source>
        <dbReference type="Proteomes" id="UP000479639"/>
    </source>
</evidence>
<feature type="binding site" evidence="3">
    <location>
        <position position="59"/>
    </location>
    <ligand>
        <name>substrate</name>
    </ligand>
</feature>
<dbReference type="RefSeq" id="WP_135970633.1">
    <property type="nucleotide sequence ID" value="NZ_JANJZI010000004.1"/>
</dbReference>
<name>A0A7C8FQN0_9ACTN</name>
<dbReference type="EMBL" id="WAJS01000001">
    <property type="protein sequence ID" value="KAB1651540.1"/>
    <property type="molecule type" value="Genomic_DNA"/>
</dbReference>
<dbReference type="InterPro" id="IPR051695">
    <property type="entry name" value="Phosphoglycerate_Mutase"/>
</dbReference>
<dbReference type="SMART" id="SM00855">
    <property type="entry name" value="PGAM"/>
    <property type="match status" value="1"/>
</dbReference>
<dbReference type="GO" id="GO:0005829">
    <property type="term" value="C:cytosol"/>
    <property type="evidence" value="ECO:0007669"/>
    <property type="project" value="TreeGrafter"/>
</dbReference>